<dbReference type="AlphaFoldDB" id="A0A0U1S4E8"/>
<feature type="signal peptide" evidence="1">
    <location>
        <begin position="1"/>
        <end position="19"/>
    </location>
</feature>
<evidence type="ECO:0000256" key="1">
    <source>
        <dbReference type="SAM" id="SignalP"/>
    </source>
</evidence>
<protein>
    <submittedName>
        <fullName evidence="2">TxLP7</fullName>
    </submittedName>
</protein>
<proteinExistence type="evidence at transcript level"/>
<feature type="chain" id="PRO_5006829163" evidence="1">
    <location>
        <begin position="20"/>
        <end position="93"/>
    </location>
</feature>
<reference evidence="2" key="1">
    <citation type="submission" date="2007-09" db="EMBL/GenBank/DDBJ databases">
        <title>Toxic transcriptome analysis of Lychas mucronatus: molecular mechanisms regulating diversity of scorpion venom peptides.</title>
        <authorList>
            <person name="Li W."/>
            <person name="Ma Y."/>
            <person name="Cao Z."/>
        </authorList>
    </citation>
    <scope>NUCLEOTIDE SEQUENCE</scope>
    <source>
        <tissue evidence="2">Venom gland</tissue>
    </source>
</reference>
<organism evidence="2">
    <name type="scientific">Lychas mucronatus</name>
    <name type="common">Chinese swimming scorpion</name>
    <dbReference type="NCBI Taxonomy" id="172552"/>
    <lineage>
        <taxon>Eukaryota</taxon>
        <taxon>Metazoa</taxon>
        <taxon>Ecdysozoa</taxon>
        <taxon>Arthropoda</taxon>
        <taxon>Chelicerata</taxon>
        <taxon>Arachnida</taxon>
        <taxon>Scorpiones</taxon>
        <taxon>Buthida</taxon>
        <taxon>Buthoidea</taxon>
        <taxon>Buthidae</taxon>
        <taxon>Lychas</taxon>
    </lineage>
</organism>
<name>A0A0U1S4E8_LYCMC</name>
<evidence type="ECO:0000313" key="2">
    <source>
        <dbReference type="EMBL" id="ABY26689.1"/>
    </source>
</evidence>
<sequence length="93" mass="10863">MKPILIVFLIVTVFGNVLGYIREFDSSKIPKKFCLPIEFTCQTHKDRCCKGTMCICPISPPCTCRLIGNLQILRNNSTSYNFNFYFKQLFRHF</sequence>
<keyword evidence="1" id="KW-0732">Signal</keyword>
<accession>A0A0U1S4E8</accession>
<dbReference type="EMBL" id="EU163880">
    <property type="protein sequence ID" value="ABY26689.1"/>
    <property type="molecule type" value="mRNA"/>
</dbReference>